<keyword evidence="1" id="KW-0677">Repeat</keyword>
<comment type="similarity">
    <text evidence="3">Belongs to the BBS4 family.</text>
</comment>
<dbReference type="SMART" id="SM00028">
    <property type="entry name" value="TPR"/>
    <property type="match status" value="2"/>
</dbReference>
<evidence type="ECO:0000313" key="6">
    <source>
        <dbReference type="EMBL" id="GMH85208.1"/>
    </source>
</evidence>
<dbReference type="SUPFAM" id="SSF50729">
    <property type="entry name" value="PH domain-like"/>
    <property type="match status" value="1"/>
</dbReference>
<dbReference type="InterPro" id="IPR011993">
    <property type="entry name" value="PH-like_dom_sf"/>
</dbReference>
<dbReference type="EMBL" id="BRXX01000046">
    <property type="protein sequence ID" value="GMH85208.1"/>
    <property type="molecule type" value="Genomic_DNA"/>
</dbReference>
<dbReference type="PANTHER" id="PTHR44186:SF1">
    <property type="entry name" value="BARDET-BIEDL SYNDROME 4 PROTEIN"/>
    <property type="match status" value="1"/>
</dbReference>
<keyword evidence="2 4" id="KW-0802">TPR repeat</keyword>
<dbReference type="Gene3D" id="2.30.29.30">
    <property type="entry name" value="Pleckstrin-homology domain (PH domain)/Phosphotyrosine-binding domain (PTB)"/>
    <property type="match status" value="1"/>
</dbReference>
<dbReference type="InterPro" id="IPR019734">
    <property type="entry name" value="TPR_rpt"/>
</dbReference>
<evidence type="ECO:0000256" key="3">
    <source>
        <dbReference type="ARBA" id="ARBA00023778"/>
    </source>
</evidence>
<dbReference type="Gene3D" id="1.25.40.10">
    <property type="entry name" value="Tetratricopeptide repeat domain"/>
    <property type="match status" value="1"/>
</dbReference>
<evidence type="ECO:0000256" key="5">
    <source>
        <dbReference type="SAM" id="MobiDB-lite"/>
    </source>
</evidence>
<keyword evidence="7" id="KW-1185">Reference proteome</keyword>
<reference evidence="7" key="1">
    <citation type="journal article" date="2023" name="Commun. Biol.">
        <title>Genome analysis of Parmales, the sister group of diatoms, reveals the evolutionary specialization of diatoms from phago-mixotrophs to photoautotrophs.</title>
        <authorList>
            <person name="Ban H."/>
            <person name="Sato S."/>
            <person name="Yoshikawa S."/>
            <person name="Yamada K."/>
            <person name="Nakamura Y."/>
            <person name="Ichinomiya M."/>
            <person name="Sato N."/>
            <person name="Blanc-Mathieu R."/>
            <person name="Endo H."/>
            <person name="Kuwata A."/>
            <person name="Ogata H."/>
        </authorList>
    </citation>
    <scope>NUCLEOTIDE SEQUENCE [LARGE SCALE GENOMIC DNA]</scope>
    <source>
        <strain evidence="7">NIES 3699</strain>
    </source>
</reference>
<organism evidence="6 7">
    <name type="scientific">Triparma verrucosa</name>
    <dbReference type="NCBI Taxonomy" id="1606542"/>
    <lineage>
        <taxon>Eukaryota</taxon>
        <taxon>Sar</taxon>
        <taxon>Stramenopiles</taxon>
        <taxon>Ochrophyta</taxon>
        <taxon>Bolidophyceae</taxon>
        <taxon>Parmales</taxon>
        <taxon>Triparmaceae</taxon>
        <taxon>Triparma</taxon>
    </lineage>
</organism>
<evidence type="ECO:0000256" key="1">
    <source>
        <dbReference type="ARBA" id="ARBA00022737"/>
    </source>
</evidence>
<evidence type="ECO:0000256" key="2">
    <source>
        <dbReference type="ARBA" id="ARBA00022803"/>
    </source>
</evidence>
<dbReference type="GO" id="GO:0036064">
    <property type="term" value="C:ciliary basal body"/>
    <property type="evidence" value="ECO:0007669"/>
    <property type="project" value="TreeGrafter"/>
</dbReference>
<comment type="caution">
    <text evidence="6">The sequence shown here is derived from an EMBL/GenBank/DDBJ whole genome shotgun (WGS) entry which is preliminary data.</text>
</comment>
<dbReference type="PANTHER" id="PTHR44186">
    <property type="match status" value="1"/>
</dbReference>
<evidence type="ECO:0008006" key="8">
    <source>
        <dbReference type="Google" id="ProtNLM"/>
    </source>
</evidence>
<dbReference type="Proteomes" id="UP001165160">
    <property type="component" value="Unassembled WGS sequence"/>
</dbReference>
<evidence type="ECO:0000313" key="7">
    <source>
        <dbReference type="Proteomes" id="UP001165160"/>
    </source>
</evidence>
<dbReference type="PROSITE" id="PS50005">
    <property type="entry name" value="TPR"/>
    <property type="match status" value="1"/>
</dbReference>
<protein>
    <recommendedName>
        <fullName evidence="8">PH domain-containing protein</fullName>
    </recommendedName>
</protein>
<dbReference type="GO" id="GO:0060271">
    <property type="term" value="P:cilium assembly"/>
    <property type="evidence" value="ECO:0007669"/>
    <property type="project" value="TreeGrafter"/>
</dbReference>
<proteinExistence type="inferred from homology"/>
<dbReference type="InterPro" id="IPR011990">
    <property type="entry name" value="TPR-like_helical_dom_sf"/>
</dbReference>
<feature type="region of interest" description="Disordered" evidence="5">
    <location>
        <begin position="1"/>
        <end position="22"/>
    </location>
</feature>
<gene>
    <name evidence="6" type="ORF">TrVE_jg13607</name>
</gene>
<dbReference type="SUPFAM" id="SSF48452">
    <property type="entry name" value="TPR-like"/>
    <property type="match status" value="1"/>
</dbReference>
<sequence>MSFGFENGDSVQYNDPATRPSFVEDDDEEELAMIQDLSPMKLLWSGQLTKRGHQIKSWKNRYVEIRGGLFMYWRNELESSLTSPKGVAVILAVNREPTLGPEGLVLETRWTNGYKKFYVKTDSREQFIDAWKGMETAGKYSCNLIASFDCGSSSQREYTAIGYMCAESCLFDDAIRAVNPRRRNLTTRESAILGGCYYAKWKMGSPKDRENMDLLKESLKHYENAIGEEKQVTEAILKRHEESIKAAATKLAGKRATSYEHPTDQNSSPAKIFQECIHNVATLHYLLGTTAQGSDTLIAISEFGLLLDRAKHDFDKADILVNLALCHQSSGEAEKAKEKAVTALNLVPNHQQAVLAVGNLAAAEENYAEAIEMYKRALETAPNEPSILVSLASSLLMQGDSSSDQSAVELLKTAVDIDSDVNGEAWEALIKCYNLLGKFKEANALKLQQGGSEVNSLKKRGLAFFTSL</sequence>
<dbReference type="AlphaFoldDB" id="A0A9W7BEC9"/>
<evidence type="ECO:0000256" key="4">
    <source>
        <dbReference type="PROSITE-ProRule" id="PRU00339"/>
    </source>
</evidence>
<dbReference type="GO" id="GO:0061512">
    <property type="term" value="P:protein localization to cilium"/>
    <property type="evidence" value="ECO:0007669"/>
    <property type="project" value="TreeGrafter"/>
</dbReference>
<feature type="repeat" description="TPR" evidence="4">
    <location>
        <begin position="351"/>
        <end position="384"/>
    </location>
</feature>
<accession>A0A9W7BEC9</accession>
<name>A0A9W7BEC9_9STRA</name>